<feature type="domain" description="Type II secretion system protein GspF" evidence="7">
    <location>
        <begin position="93"/>
        <end position="216"/>
    </location>
</feature>
<dbReference type="KEGG" id="mft:XA26_55000"/>
<dbReference type="STRING" id="1766.XA26_55000"/>
<keyword evidence="5 6" id="KW-0472">Membrane</keyword>
<dbReference type="RefSeq" id="WP_054603564.1">
    <property type="nucleotide sequence ID" value="NZ_CP011269.1"/>
</dbReference>
<gene>
    <name evidence="8" type="ORF">XA26_55000</name>
</gene>
<evidence type="ECO:0000256" key="1">
    <source>
        <dbReference type="ARBA" id="ARBA00004651"/>
    </source>
</evidence>
<sequence length="262" mass="27111">MTASALALAAAILLWPAAPRRTIALRRRDGSGRRRLRLAPIGGVVLAVAVAGLVSLPLAVAAAVVAGTVVVRRRRSVARRQRQQESAALQAALDVLVGELRTGVHPVAAFGTAAGEVSGPVRQGMGAVAARARLGADVGVGLEDVAAGSQLPMHWQQLAVCWRLAHAYGLSIATLMRTAQRDIVERERFSAHVEAAMAGPRATAAVLAGLPVAGIALGQLIGARPLEFLCGPGAGGWLLVTGVLLACVGLLWSDRIIERALR</sequence>
<evidence type="ECO:0000256" key="4">
    <source>
        <dbReference type="ARBA" id="ARBA00022989"/>
    </source>
</evidence>
<evidence type="ECO:0000256" key="3">
    <source>
        <dbReference type="ARBA" id="ARBA00022692"/>
    </source>
</evidence>
<dbReference type="PATRIC" id="fig|1766.6.peg.5473"/>
<dbReference type="InterPro" id="IPR018076">
    <property type="entry name" value="T2SS_GspF_dom"/>
</dbReference>
<protein>
    <submittedName>
        <fullName evidence="8">Putative conserved transmembrane protein</fullName>
    </submittedName>
</protein>
<evidence type="ECO:0000256" key="5">
    <source>
        <dbReference type="ARBA" id="ARBA00023136"/>
    </source>
</evidence>
<reference evidence="8 9" key="1">
    <citation type="journal article" date="2015" name="MBio">
        <title>Enzymatic Degradation of Phenazines Can Generate Energy and Protect Sensitive Organisms from Toxicity.</title>
        <authorList>
            <person name="Costa K.C."/>
            <person name="Bergkessel M."/>
            <person name="Saunders S."/>
            <person name="Korlach J."/>
            <person name="Newman D.K."/>
        </authorList>
    </citation>
    <scope>NUCLEOTIDE SEQUENCE [LARGE SCALE GENOMIC DNA]</scope>
    <source>
        <strain evidence="8 9">CT6</strain>
    </source>
</reference>
<dbReference type="PANTHER" id="PTHR35007:SF4">
    <property type="entry name" value="CONSERVED TRANSMEMBRANE PROTEIN-RELATED"/>
    <property type="match status" value="1"/>
</dbReference>
<keyword evidence="9" id="KW-1185">Reference proteome</keyword>
<dbReference type="Pfam" id="PF00482">
    <property type="entry name" value="T2SSF"/>
    <property type="match status" value="1"/>
</dbReference>
<feature type="transmembrane region" description="Helical" evidence="6">
    <location>
        <begin position="202"/>
        <end position="222"/>
    </location>
</feature>
<dbReference type="EMBL" id="CP011269">
    <property type="protein sequence ID" value="ALI29291.1"/>
    <property type="molecule type" value="Genomic_DNA"/>
</dbReference>
<dbReference type="OrthoDB" id="3712305at2"/>
<evidence type="ECO:0000313" key="9">
    <source>
        <dbReference type="Proteomes" id="UP000057134"/>
    </source>
</evidence>
<keyword evidence="4 6" id="KW-1133">Transmembrane helix</keyword>
<accession>A0A0N9YHF3</accession>
<evidence type="ECO:0000313" key="8">
    <source>
        <dbReference type="EMBL" id="ALI29291.1"/>
    </source>
</evidence>
<evidence type="ECO:0000256" key="2">
    <source>
        <dbReference type="ARBA" id="ARBA00022475"/>
    </source>
</evidence>
<dbReference type="PANTHER" id="PTHR35007">
    <property type="entry name" value="INTEGRAL MEMBRANE PROTEIN-RELATED"/>
    <property type="match status" value="1"/>
</dbReference>
<comment type="subcellular location">
    <subcellularLocation>
        <location evidence="1">Cell membrane</location>
        <topology evidence="1">Multi-pass membrane protein</topology>
    </subcellularLocation>
</comment>
<evidence type="ECO:0000256" key="6">
    <source>
        <dbReference type="SAM" id="Phobius"/>
    </source>
</evidence>
<proteinExistence type="predicted"/>
<name>A0A0N9YHF3_MYCFO</name>
<dbReference type="Proteomes" id="UP000057134">
    <property type="component" value="Chromosome"/>
</dbReference>
<organism evidence="8 9">
    <name type="scientific">Mycolicibacterium fortuitum</name>
    <name type="common">Mycobacterium fortuitum</name>
    <dbReference type="NCBI Taxonomy" id="1766"/>
    <lineage>
        <taxon>Bacteria</taxon>
        <taxon>Bacillati</taxon>
        <taxon>Actinomycetota</taxon>
        <taxon>Actinomycetes</taxon>
        <taxon>Mycobacteriales</taxon>
        <taxon>Mycobacteriaceae</taxon>
        <taxon>Mycolicibacterium</taxon>
    </lineage>
</organism>
<feature type="transmembrane region" description="Helical" evidence="6">
    <location>
        <begin position="234"/>
        <end position="252"/>
    </location>
</feature>
<dbReference type="GO" id="GO:0005886">
    <property type="term" value="C:plasma membrane"/>
    <property type="evidence" value="ECO:0007669"/>
    <property type="project" value="UniProtKB-SubCell"/>
</dbReference>
<keyword evidence="2" id="KW-1003">Cell membrane</keyword>
<keyword evidence="3 6" id="KW-0812">Transmembrane</keyword>
<feature type="transmembrane region" description="Helical" evidence="6">
    <location>
        <begin position="43"/>
        <end position="71"/>
    </location>
</feature>
<dbReference type="AlphaFoldDB" id="A0A0N9YHF3"/>
<evidence type="ECO:0000259" key="7">
    <source>
        <dbReference type="Pfam" id="PF00482"/>
    </source>
</evidence>